<dbReference type="RefSeq" id="WP_132126138.1">
    <property type="nucleotide sequence ID" value="NZ_SLWS01000021.1"/>
</dbReference>
<dbReference type="EMBL" id="SLWS01000021">
    <property type="protein sequence ID" value="TCO45244.1"/>
    <property type="molecule type" value="Genomic_DNA"/>
</dbReference>
<dbReference type="Pfam" id="PF11794">
    <property type="entry name" value="HpaB_N"/>
    <property type="match status" value="1"/>
</dbReference>
<feature type="domain" description="HpaB/PvcC/4-BUDH C-terminal" evidence="5">
    <location>
        <begin position="276"/>
        <end position="475"/>
    </location>
</feature>
<dbReference type="PIRSF" id="PIRSF000331">
    <property type="entry name" value="HpaA_HpaB"/>
    <property type="match status" value="1"/>
</dbReference>
<evidence type="ECO:0000313" key="8">
    <source>
        <dbReference type="Proteomes" id="UP000295680"/>
    </source>
</evidence>
<dbReference type="OrthoDB" id="9785230at2"/>
<keyword evidence="3" id="KW-0560">Oxidoreductase</keyword>
<dbReference type="InterPro" id="IPR004925">
    <property type="entry name" value="HpaB/PvcC/4-BUDH"/>
</dbReference>
<dbReference type="SUPFAM" id="SSF56645">
    <property type="entry name" value="Acyl-CoA dehydrogenase NM domain-like"/>
    <property type="match status" value="1"/>
</dbReference>
<name>A0A4R2IJX9_9PSEU</name>
<dbReference type="Gene3D" id="1.10.3140.10">
    <property type="entry name" value="4-hydroxybutyryl-coa dehydratase, domain 1"/>
    <property type="match status" value="1"/>
</dbReference>
<dbReference type="Gene3D" id="1.20.140.10">
    <property type="entry name" value="Butyryl-CoA Dehydrogenase, subunit A, domain 3"/>
    <property type="match status" value="1"/>
</dbReference>
<feature type="binding site" evidence="4">
    <location>
        <position position="188"/>
    </location>
    <ligand>
        <name>FAD</name>
        <dbReference type="ChEBI" id="CHEBI:57692"/>
    </ligand>
</feature>
<evidence type="ECO:0000256" key="3">
    <source>
        <dbReference type="ARBA" id="ARBA00023002"/>
    </source>
</evidence>
<accession>A0A4R2IJX9</accession>
<keyword evidence="1" id="KW-0285">Flavoprotein</keyword>
<dbReference type="InterPro" id="IPR036250">
    <property type="entry name" value="AcylCo_DH-like_C"/>
</dbReference>
<dbReference type="InterPro" id="IPR046373">
    <property type="entry name" value="Acyl-CoA_Oxase/DH_mid-dom_sf"/>
</dbReference>
<dbReference type="GO" id="GO:0004497">
    <property type="term" value="F:monooxygenase activity"/>
    <property type="evidence" value="ECO:0007669"/>
    <property type="project" value="UniProtKB-KW"/>
</dbReference>
<evidence type="ECO:0000256" key="1">
    <source>
        <dbReference type="ARBA" id="ARBA00022630"/>
    </source>
</evidence>
<dbReference type="InterPro" id="IPR009100">
    <property type="entry name" value="AcylCoA_DH/oxidase_NM_dom_sf"/>
</dbReference>
<gene>
    <name evidence="7" type="ORF">EV192_1218</name>
</gene>
<organism evidence="7 8">
    <name type="scientific">Actinocrispum wychmicini</name>
    <dbReference type="NCBI Taxonomy" id="1213861"/>
    <lineage>
        <taxon>Bacteria</taxon>
        <taxon>Bacillati</taxon>
        <taxon>Actinomycetota</taxon>
        <taxon>Actinomycetes</taxon>
        <taxon>Pseudonocardiales</taxon>
        <taxon>Pseudonocardiaceae</taxon>
        <taxon>Actinocrispum</taxon>
    </lineage>
</organism>
<feature type="binding site" evidence="4">
    <location>
        <begin position="151"/>
        <end position="154"/>
    </location>
    <ligand>
        <name>FAD</name>
        <dbReference type="ChEBI" id="CHEBI:57692"/>
    </ligand>
</feature>
<proteinExistence type="predicted"/>
<feature type="domain" description="HpaB/PvcC/4-BUDH N-terminal" evidence="6">
    <location>
        <begin position="4"/>
        <end position="269"/>
    </location>
</feature>
<dbReference type="InterPro" id="IPR024719">
    <property type="entry name" value="HpaB/PvcC/4-BUDH_C"/>
</dbReference>
<evidence type="ECO:0000256" key="2">
    <source>
        <dbReference type="ARBA" id="ARBA00022827"/>
    </source>
</evidence>
<dbReference type="PANTHER" id="PTHR36117:SF3">
    <property type="entry name" value="4-HYDROXYPHENYLACETATE 3-MONOOXYGENASE-RELATED"/>
    <property type="match status" value="1"/>
</dbReference>
<dbReference type="InterPro" id="IPR024674">
    <property type="entry name" value="HpaB/PvcC/4-BUDH_N"/>
</dbReference>
<comment type="caution">
    <text evidence="7">The sequence shown here is derived from an EMBL/GenBank/DDBJ whole genome shotgun (WGS) entry which is preliminary data.</text>
</comment>
<dbReference type="AlphaFoldDB" id="A0A4R2IJX9"/>
<keyword evidence="7" id="KW-0503">Monooxygenase</keyword>
<dbReference type="Pfam" id="PF03241">
    <property type="entry name" value="HpaB"/>
    <property type="match status" value="1"/>
</dbReference>
<dbReference type="SUPFAM" id="SSF47203">
    <property type="entry name" value="Acyl-CoA dehydrogenase C-terminal domain-like"/>
    <property type="match status" value="1"/>
</dbReference>
<feature type="binding site" evidence="4">
    <location>
        <begin position="145"/>
        <end position="147"/>
    </location>
    <ligand>
        <name>FAD</name>
        <dbReference type="ChEBI" id="CHEBI:57692"/>
    </ligand>
</feature>
<protein>
    <submittedName>
        <fullName evidence="7">4-hydroxyphenylacetate 3-monooxygenase</fullName>
    </submittedName>
</protein>
<evidence type="ECO:0000256" key="4">
    <source>
        <dbReference type="PIRSR" id="PIRSR000331-2"/>
    </source>
</evidence>
<dbReference type="Proteomes" id="UP000295680">
    <property type="component" value="Unassembled WGS sequence"/>
</dbReference>
<keyword evidence="8" id="KW-1185">Reference proteome</keyword>
<keyword evidence="2 4" id="KW-0274">FAD</keyword>
<evidence type="ECO:0000259" key="5">
    <source>
        <dbReference type="Pfam" id="PF03241"/>
    </source>
</evidence>
<dbReference type="PANTHER" id="PTHR36117">
    <property type="entry name" value="4-HYDROXYPHENYLACETATE 3-MONOOXYGENASE-RELATED"/>
    <property type="match status" value="1"/>
</dbReference>
<reference evidence="7 8" key="1">
    <citation type="submission" date="2019-03" db="EMBL/GenBank/DDBJ databases">
        <title>Genomic Encyclopedia of Type Strains, Phase IV (KMG-IV): sequencing the most valuable type-strain genomes for metagenomic binning, comparative biology and taxonomic classification.</title>
        <authorList>
            <person name="Goeker M."/>
        </authorList>
    </citation>
    <scope>NUCLEOTIDE SEQUENCE [LARGE SCALE GENOMIC DNA]</scope>
    <source>
        <strain evidence="7 8">DSM 45934</strain>
    </source>
</reference>
<evidence type="ECO:0000259" key="6">
    <source>
        <dbReference type="Pfam" id="PF11794"/>
    </source>
</evidence>
<evidence type="ECO:0000313" key="7">
    <source>
        <dbReference type="EMBL" id="TCO45244.1"/>
    </source>
</evidence>
<dbReference type="GO" id="GO:0016627">
    <property type="term" value="F:oxidoreductase activity, acting on the CH-CH group of donors"/>
    <property type="evidence" value="ECO:0007669"/>
    <property type="project" value="InterPro"/>
</dbReference>
<sequence>MTRTGTEYVESLRDGREVWLDGERVKDVTIHPAFHNTIRSIAGLYDLTHEPALRDVLTVPANGNRALRAYQIPRSRAELVAKRVAFKKWAEASFGFLGRSPDYMANAVAGFAAAPDVFRGDVFDGAANVLAHRSRMADGDLFQAHTLVNPQVDRTKAPSEQAEDDLYLRVVKERDDGVVVRGAKMVGTGALFGDEILVGTTQRLAPADADYALSFSVPVASPGVKLISRPSYEAAATSVFDNPLASRFDENDALVIYDNVFVPWEQMFVYRDVDVCNAQWWRTPAFVNFVHHGATRLWTKFEFLTGLAVLIAKANNTFGLPPVQAQIGRLMGWLNTMRSMVLALEAACEPIGDAVQPNKEISCAQLFVGPDLYPKVLNEIKLLAGGGLIQLPSSVRDLLNPESAPLLRKYIQSPGYAAEERVKLFKLAWDALGSEFAGRHEHYERFYHGAPHVYLSSIVREGDTETYERLAQSCLDGYQLGEEAP</sequence>
<dbReference type="Gene3D" id="2.40.110.10">
    <property type="entry name" value="Butyryl-CoA Dehydrogenase, subunit A, domain 2"/>
    <property type="match status" value="1"/>
</dbReference>